<dbReference type="PANTHER" id="PTHR11070">
    <property type="entry name" value="UVRD / RECB / PCRA DNA HELICASE FAMILY MEMBER"/>
    <property type="match status" value="1"/>
</dbReference>
<comment type="subunit">
    <text evidence="15">Heterotrimer of RecB, RecC and RecD. All subunits contribute to DNA-binding. Interacts with RecA.</text>
</comment>
<feature type="binding site" evidence="15">
    <location>
        <position position="1150"/>
    </location>
    <ligand>
        <name>Mg(2+)</name>
        <dbReference type="ChEBI" id="CHEBI:18420"/>
    </ligand>
</feature>
<dbReference type="HAMAP" id="MF_01485">
    <property type="entry name" value="RecB"/>
    <property type="match status" value="1"/>
</dbReference>
<dbReference type="EC" id="5.6.2.4" evidence="15"/>
<evidence type="ECO:0000259" key="19">
    <source>
        <dbReference type="PROSITE" id="PS51217"/>
    </source>
</evidence>
<dbReference type="InterPro" id="IPR027417">
    <property type="entry name" value="P-loop_NTPase"/>
</dbReference>
<dbReference type="NCBIfam" id="TIGR00609">
    <property type="entry name" value="recB"/>
    <property type="match status" value="1"/>
</dbReference>
<dbReference type="CDD" id="cd22352">
    <property type="entry name" value="RecB_C-like"/>
    <property type="match status" value="1"/>
</dbReference>
<evidence type="ECO:0000256" key="4">
    <source>
        <dbReference type="ARBA" id="ARBA00022763"/>
    </source>
</evidence>
<dbReference type="PANTHER" id="PTHR11070:SF23">
    <property type="entry name" value="RECBCD ENZYME SUBUNIT RECB"/>
    <property type="match status" value="1"/>
</dbReference>
<evidence type="ECO:0000256" key="16">
    <source>
        <dbReference type="PROSITE-ProRule" id="PRU00560"/>
    </source>
</evidence>
<dbReference type="Pfam" id="PF00580">
    <property type="entry name" value="UvrD-helicase"/>
    <property type="match status" value="1"/>
</dbReference>
<evidence type="ECO:0000256" key="17">
    <source>
        <dbReference type="SAM" id="MobiDB-lite"/>
    </source>
</evidence>
<comment type="domain">
    <text evidence="15">The N-terminal DNA-binding domain is a ssDNA-dependent ATPase and has ATP-dependent 3'-5' helicase function. This domain interacts with RecC.</text>
</comment>
<keyword evidence="6 15" id="KW-0347">Helicase</keyword>
<accession>A0ABS5HFF2</accession>
<protein>
    <recommendedName>
        <fullName evidence="15">RecBCD enzyme subunit RecB</fullName>
        <ecNumber evidence="15">3.1.11.5</ecNumber>
        <ecNumber evidence="15">5.6.2.4</ecNumber>
    </recommendedName>
    <alternativeName>
        <fullName evidence="15">DNA 3'-5' helicase subunit RecB</fullName>
    </alternativeName>
    <alternativeName>
        <fullName evidence="15">Exonuclease V subunit RecB</fullName>
        <shortName evidence="15">ExoV subunit RecB</shortName>
    </alternativeName>
    <alternativeName>
        <fullName evidence="15">Helicase/nuclease RecBCD subunit RecB</fullName>
    </alternativeName>
</protein>
<dbReference type="InterPro" id="IPR004586">
    <property type="entry name" value="RecB"/>
</dbReference>
<evidence type="ECO:0000256" key="12">
    <source>
        <dbReference type="ARBA" id="ARBA00023235"/>
    </source>
</evidence>
<feature type="region of interest" description="DNA-binding and helicase activity, interacts with RecC" evidence="15">
    <location>
        <begin position="1"/>
        <end position="875"/>
    </location>
</feature>
<proteinExistence type="inferred from homology"/>
<dbReference type="InterPro" id="IPR014017">
    <property type="entry name" value="DNA_helicase_UvrD-like_C"/>
</dbReference>
<keyword evidence="21" id="KW-1185">Reference proteome</keyword>
<name>A0ABS5HFF2_9GAMM</name>
<keyword evidence="4 15" id="KW-0227">DNA damage</keyword>
<evidence type="ECO:0000256" key="2">
    <source>
        <dbReference type="ARBA" id="ARBA00022723"/>
    </source>
</evidence>
<dbReference type="InterPro" id="IPR000212">
    <property type="entry name" value="DNA_helicase_UvrD/REP"/>
</dbReference>
<keyword evidence="3 15" id="KW-0547">Nucleotide-binding</keyword>
<comment type="catalytic activity">
    <reaction evidence="13 15">
        <text>Couples ATP hydrolysis with the unwinding of duplex DNA by translocating in the 3'-5' direction.</text>
        <dbReference type="EC" id="5.6.2.4"/>
    </reaction>
</comment>
<dbReference type="EMBL" id="JAGSSV010000030">
    <property type="protein sequence ID" value="MBR7890137.1"/>
    <property type="molecule type" value="Genomic_DNA"/>
</dbReference>
<keyword evidence="10 15" id="KW-0238">DNA-binding</keyword>
<keyword evidence="1 15" id="KW-0540">Nuclease</keyword>
<organism evidence="20 21">
    <name type="scientific">Marinomonas vulgaris</name>
    <dbReference type="NCBI Taxonomy" id="2823372"/>
    <lineage>
        <taxon>Bacteria</taxon>
        <taxon>Pseudomonadati</taxon>
        <taxon>Pseudomonadota</taxon>
        <taxon>Gammaproteobacteria</taxon>
        <taxon>Oceanospirillales</taxon>
        <taxon>Oceanospirillaceae</taxon>
        <taxon>Marinomonas</taxon>
    </lineage>
</organism>
<dbReference type="Gene3D" id="3.90.320.10">
    <property type="match status" value="1"/>
</dbReference>
<keyword evidence="8 15" id="KW-0067">ATP-binding</keyword>
<feature type="domain" description="UvrD-like helicase ATP-binding" evidence="18">
    <location>
        <begin position="2"/>
        <end position="466"/>
    </location>
</feature>
<dbReference type="InterPro" id="IPR014016">
    <property type="entry name" value="UvrD-like_ATP-bd"/>
</dbReference>
<dbReference type="InterPro" id="IPR011604">
    <property type="entry name" value="PDDEXK-like_dom_sf"/>
</dbReference>
<evidence type="ECO:0000256" key="15">
    <source>
        <dbReference type="HAMAP-Rule" id="MF_01485"/>
    </source>
</evidence>
<comment type="catalytic activity">
    <reaction evidence="15">
        <text>Exonucleolytic cleavage (in the presence of ATP) in either 5'- to 3'- or 3'- to 5'-direction to yield 5'-phosphooligonucleotides.</text>
        <dbReference type="EC" id="3.1.11.5"/>
    </reaction>
</comment>
<evidence type="ECO:0000259" key="18">
    <source>
        <dbReference type="PROSITE" id="PS51198"/>
    </source>
</evidence>
<evidence type="ECO:0000256" key="9">
    <source>
        <dbReference type="ARBA" id="ARBA00022842"/>
    </source>
</evidence>
<dbReference type="Pfam" id="PF13361">
    <property type="entry name" value="UvrD_C"/>
    <property type="match status" value="1"/>
</dbReference>
<dbReference type="InterPro" id="IPR011335">
    <property type="entry name" value="Restrct_endonuc-II-like"/>
</dbReference>
<evidence type="ECO:0000256" key="1">
    <source>
        <dbReference type="ARBA" id="ARBA00022722"/>
    </source>
</evidence>
<evidence type="ECO:0000313" key="20">
    <source>
        <dbReference type="EMBL" id="MBR7890137.1"/>
    </source>
</evidence>
<dbReference type="SUPFAM" id="SSF52540">
    <property type="entry name" value="P-loop containing nucleoside triphosphate hydrolases"/>
    <property type="match status" value="1"/>
</dbReference>
<dbReference type="RefSeq" id="WP_211537556.1">
    <property type="nucleotide sequence ID" value="NZ_JAGSSV010000030.1"/>
</dbReference>
<evidence type="ECO:0000256" key="10">
    <source>
        <dbReference type="ARBA" id="ARBA00023125"/>
    </source>
</evidence>
<comment type="domain">
    <text evidence="15">The C-terminal domain has nuclease activity and interacts with RecD. It interacts with RecA, facilitating its loading onto ssDNA.</text>
</comment>
<evidence type="ECO:0000256" key="14">
    <source>
        <dbReference type="ARBA" id="ARBA00048988"/>
    </source>
</evidence>
<comment type="similarity">
    <text evidence="15">Belongs to the helicase family. UvrD subfamily.</text>
</comment>
<sequence length="1254" mass="142378">MINDRQAFDVFKAPLIGSNLIEASAGTGKTWSITGLYLRMVVEKGLLPENILVVTFTKAATAELTGRIRQRLQQAMSWHNGNKNSQEAHFFTGLFSQWEEVISDDEIRQRLLKALARFDQAAIFTIHSFCQRVLNDYAFEAGGRFNLNLITNSDELIDIVVADFWRMKVSALSEDDKVWATWLIQQKQSPELWRSEIKNYINRPYQIILPPKAVESVDQALTQKVKELQQSVVSQWHFRKEDIKADLKGLMLDGLLKASSYKIDNLDTYVAHLDAYLQHDLTAYFEVASKEARKFAQNEITDKLKKNKEIKDYPFFTELEDLIECHDQYSTQMTGYLFNRKQNTLIELLGYTNVKLAEMKSEQSVLDFDSMLLNVYNALDIDQAEVLAKAVTGQYQSALIDEFQDTDPLQLSIFERLFAQTKTPLFYVGDPKQAIYSFRGADIHAYYQGAKNTDTQQTLLTNFRSSPALVDSVSALFSPTHPSFITENIHFDWVRSHPKKQLFIKDRNEAALQFVIAQNENGKAFSKGSVEPLAIANTVQQIGDILLKSQSGDAYFEDGEQTRSKVSPSDIAILVPTHKQAKMMAQALSRQGIMSVRQGQDKVLQSDAAYTLLRLMQAVAEPSNESRITELLADPILGFSGPHIVSLKEQGHEWETLLDGFWQLKTVYLENGFSSMFRSWLNTVDSNGQTLPQRLTEYVDGERNLTDLMHLAEIMQQRSRQQVSLKSLISWLQYAINGNGAEDEHQLRLESDTQRVKIVTLHACKGLEYNIVFCPFLWQGKKQYDSTIIAAHQGEQGVVDFGSEDFEKASVEAGKEQLMEQLRLLYVALTRPVHQCIIFWAHVQYGQYIYTANSALAWLLYGDDTMLDDPVDKLREKVKTMSFDSFVAGVEAFKDTSSNRHPSSALSNSASIDITIIQDSEQPTYIRDFQEDKEALRLAPFPTKPIYPSWTTASFSALTAGQHATIERSAHADDVPDMTEEPTQLDPNQEPIAPNIFTFPRGAMPGECLHSIFEHWDFQSTDKEALKTLVSESMNRFSIAHVDLRPQWYEPVAKAVLDVIHRPLSTSSDGSNFSLSNVTSDNRQAELEFLLSAHGSTQDIQRVLADPKYHVPHEFVEASQQLTSKHIQGYLMGFIDLVFKDDDDRYHVLDWKSNYLGSSSKDYAPELIEHAMAETHYYLQALLYLLALHRYLKDSLPHYNIEQHLGGAWYVFIRGVDISQPADEPIHGVYQFTPSSELILALDTLLVRLEVSAA</sequence>
<dbReference type="PROSITE" id="PS51217">
    <property type="entry name" value="UVRD_HELICASE_CTER"/>
    <property type="match status" value="1"/>
</dbReference>
<feature type="binding site" evidence="16">
    <location>
        <begin position="23"/>
        <end position="30"/>
    </location>
    <ligand>
        <name>ATP</name>
        <dbReference type="ChEBI" id="CHEBI:30616"/>
    </ligand>
</feature>
<keyword evidence="7 15" id="KW-0269">Exonuclease</keyword>
<dbReference type="EC" id="3.1.11.5" evidence="15"/>
<comment type="function">
    <text evidence="15">A helicase/nuclease that prepares dsDNA breaks (DSB) for recombinational DNA repair. Binds to DSBs and unwinds DNA via a highly rapid and processive ATP-dependent bidirectional helicase activity. Unwinds dsDNA until it encounters a Chi (crossover hotspot instigator) sequence from the 3' direction. Cuts ssDNA a few nucleotides 3' to the Chi site. The properties and activities of the enzyme are changed at Chi. The Chi-altered holoenzyme produces a long 3'-ssDNA overhang and facilitates RecA-binding to the ssDNA for homologous DNA recombination and repair. Holoenzyme degrades any linearized DNA that is unable to undergo homologous recombination. In the holoenzyme this subunit contributes ATPase, 3'-5' helicase, exonuclease activity and loads RecA onto ssDNA.</text>
</comment>
<feature type="binding site" evidence="15">
    <location>
        <position position="1136"/>
    </location>
    <ligand>
        <name>Mg(2+)</name>
        <dbReference type="ChEBI" id="CHEBI:18420"/>
    </ligand>
</feature>
<keyword evidence="11 15" id="KW-0234">DNA repair</keyword>
<comment type="catalytic activity">
    <reaction evidence="14 15">
        <text>ATP + H2O = ADP + phosphate + H(+)</text>
        <dbReference type="Rhea" id="RHEA:13065"/>
        <dbReference type="ChEBI" id="CHEBI:15377"/>
        <dbReference type="ChEBI" id="CHEBI:15378"/>
        <dbReference type="ChEBI" id="CHEBI:30616"/>
        <dbReference type="ChEBI" id="CHEBI:43474"/>
        <dbReference type="ChEBI" id="CHEBI:456216"/>
        <dbReference type="EC" id="5.6.2.4"/>
    </reaction>
</comment>
<feature type="region of interest" description="Nuclease activity, interacts with RecD and RecA" evidence="15">
    <location>
        <begin position="949"/>
        <end position="1254"/>
    </location>
</feature>
<feature type="active site" description="For nuclease activity" evidence="15">
    <location>
        <position position="1150"/>
    </location>
</feature>
<evidence type="ECO:0000256" key="3">
    <source>
        <dbReference type="ARBA" id="ARBA00022741"/>
    </source>
</evidence>
<evidence type="ECO:0000256" key="7">
    <source>
        <dbReference type="ARBA" id="ARBA00022839"/>
    </source>
</evidence>
<comment type="miscellaneous">
    <text evidence="15">In the RecBCD complex, RecB has a slow 3'-5' helicase, an exonuclease activity and loads RecA onto ssDNA, RecD has a fast 5'-3' helicase activity, while RecC stimulates the ATPase and processivity of the RecB helicase and contributes to recognition of the Chi site.</text>
</comment>
<feature type="binding site" evidence="15">
    <location>
        <position position="1010"/>
    </location>
    <ligand>
        <name>Mg(2+)</name>
        <dbReference type="ChEBI" id="CHEBI:18420"/>
    </ligand>
</feature>
<feature type="domain" description="UvrD-like helicase C-terminal" evidence="19">
    <location>
        <begin position="481"/>
        <end position="766"/>
    </location>
</feature>
<reference evidence="21" key="1">
    <citation type="submission" date="2023-07" db="EMBL/GenBank/DDBJ databases">
        <title>Marinomonas vulgaris A79, complete genome.</title>
        <authorList>
            <person name="Ying J.-J."/>
        </authorList>
    </citation>
    <scope>NUCLEOTIDE SEQUENCE [LARGE SCALE GENOMIC DNA]</scope>
    <source>
        <strain evidence="21">A79</strain>
    </source>
</reference>
<evidence type="ECO:0000256" key="13">
    <source>
        <dbReference type="ARBA" id="ARBA00034617"/>
    </source>
</evidence>
<evidence type="ECO:0000256" key="11">
    <source>
        <dbReference type="ARBA" id="ARBA00023204"/>
    </source>
</evidence>
<dbReference type="PROSITE" id="PS51198">
    <property type="entry name" value="UVRD_HELICASE_ATP_BIND"/>
    <property type="match status" value="1"/>
</dbReference>
<keyword evidence="9 15" id="KW-0460">Magnesium</keyword>
<keyword evidence="2 15" id="KW-0479">Metal-binding</keyword>
<feature type="region of interest" description="Disordered" evidence="17">
    <location>
        <begin position="970"/>
        <end position="991"/>
    </location>
</feature>
<dbReference type="Gene3D" id="1.10.3170.10">
    <property type="entry name" value="Recbcd, chain B, domain 2"/>
    <property type="match status" value="1"/>
</dbReference>
<keyword evidence="5 15" id="KW-0378">Hydrolase</keyword>
<dbReference type="Gene3D" id="3.40.50.300">
    <property type="entry name" value="P-loop containing nucleotide triphosphate hydrolases"/>
    <property type="match status" value="2"/>
</dbReference>
<dbReference type="Proteomes" id="UP000679722">
    <property type="component" value="Unassembled WGS sequence"/>
</dbReference>
<keyword evidence="12 15" id="KW-0413">Isomerase</keyword>
<dbReference type="Gene3D" id="1.10.486.10">
    <property type="entry name" value="PCRA, domain 4"/>
    <property type="match status" value="1"/>
</dbReference>
<evidence type="ECO:0000256" key="8">
    <source>
        <dbReference type="ARBA" id="ARBA00022840"/>
    </source>
</evidence>
<evidence type="ECO:0000256" key="6">
    <source>
        <dbReference type="ARBA" id="ARBA00022806"/>
    </source>
</evidence>
<gene>
    <name evidence="15 20" type="primary">recB</name>
    <name evidence="20" type="ORF">J9B83_14580</name>
</gene>
<comment type="caution">
    <text evidence="20">The sequence shown here is derived from an EMBL/GenBank/DDBJ whole genome shotgun (WGS) entry which is preliminary data.</text>
</comment>
<dbReference type="SUPFAM" id="SSF52980">
    <property type="entry name" value="Restriction endonuclease-like"/>
    <property type="match status" value="1"/>
</dbReference>
<evidence type="ECO:0000313" key="21">
    <source>
        <dbReference type="Proteomes" id="UP000679722"/>
    </source>
</evidence>
<evidence type="ECO:0000256" key="5">
    <source>
        <dbReference type="ARBA" id="ARBA00022801"/>
    </source>
</evidence>
<dbReference type="GO" id="GO:0008854">
    <property type="term" value="F:exodeoxyribonuclease V activity"/>
    <property type="evidence" value="ECO:0007669"/>
    <property type="project" value="UniProtKB-EC"/>
</dbReference>
<comment type="cofactor">
    <cofactor evidence="15">
        <name>Mg(2+)</name>
        <dbReference type="ChEBI" id="CHEBI:18420"/>
    </cofactor>
    <text evidence="15">Binds 1 Mg(2+) ion per subunit.</text>
</comment>